<feature type="chain" id="PRO_5034416700" evidence="1">
    <location>
        <begin position="21"/>
        <end position="167"/>
    </location>
</feature>
<gene>
    <name evidence="2" type="ORF">IEO21_09156</name>
</gene>
<evidence type="ECO:0000256" key="1">
    <source>
        <dbReference type="SAM" id="SignalP"/>
    </source>
</evidence>
<sequence length="167" mass="18248">MRFIRSLLLPLTLLATAVLAESSAHDSLDLEARSVWDDDALFARDDDELYARDLEEHKDHPLVREVINVLAARAGKACRNQNRLISVPVGRCHPATSVGMLSGHQCANRGGKYYFCMDSGGGSCMAVRHAIGLEYGQSAMYTSPIAAVVLPRSVAIEQQYVLPGTYL</sequence>
<dbReference type="AlphaFoldDB" id="A0A8H7NUZ6"/>
<protein>
    <submittedName>
        <fullName evidence="2">Uncharacterized protein</fullName>
    </submittedName>
</protein>
<reference evidence="2" key="2">
    <citation type="journal article" name="Front. Microbiol.">
        <title>Degradative Capacity of Two Strains of Rhodonia placenta: From Phenotype to Genotype.</title>
        <authorList>
            <person name="Kolle M."/>
            <person name="Horta M.A.C."/>
            <person name="Nowrousian M."/>
            <person name="Ohm R.A."/>
            <person name="Benz J.P."/>
            <person name="Pilgard A."/>
        </authorList>
    </citation>
    <scope>NUCLEOTIDE SEQUENCE</scope>
    <source>
        <strain evidence="2">FPRL280</strain>
    </source>
</reference>
<name>A0A8H7NUZ6_9APHY</name>
<dbReference type="EMBL" id="JADOXO010000400">
    <property type="protein sequence ID" value="KAF9805205.1"/>
    <property type="molecule type" value="Genomic_DNA"/>
</dbReference>
<evidence type="ECO:0000313" key="2">
    <source>
        <dbReference type="EMBL" id="KAF9805205.1"/>
    </source>
</evidence>
<proteinExistence type="predicted"/>
<reference evidence="2" key="1">
    <citation type="submission" date="2020-11" db="EMBL/GenBank/DDBJ databases">
        <authorList>
            <person name="Koelle M."/>
            <person name="Horta M.A.C."/>
            <person name="Nowrousian M."/>
            <person name="Ohm R.A."/>
            <person name="Benz P."/>
            <person name="Pilgard A."/>
        </authorList>
    </citation>
    <scope>NUCLEOTIDE SEQUENCE</scope>
    <source>
        <strain evidence="2">FPRL280</strain>
    </source>
</reference>
<dbReference type="Proteomes" id="UP000639403">
    <property type="component" value="Unassembled WGS sequence"/>
</dbReference>
<comment type="caution">
    <text evidence="2">The sequence shown here is derived from an EMBL/GenBank/DDBJ whole genome shotgun (WGS) entry which is preliminary data.</text>
</comment>
<organism evidence="2 3">
    <name type="scientific">Rhodonia placenta</name>
    <dbReference type="NCBI Taxonomy" id="104341"/>
    <lineage>
        <taxon>Eukaryota</taxon>
        <taxon>Fungi</taxon>
        <taxon>Dikarya</taxon>
        <taxon>Basidiomycota</taxon>
        <taxon>Agaricomycotina</taxon>
        <taxon>Agaricomycetes</taxon>
        <taxon>Polyporales</taxon>
        <taxon>Adustoporiaceae</taxon>
        <taxon>Rhodonia</taxon>
    </lineage>
</organism>
<feature type="signal peptide" evidence="1">
    <location>
        <begin position="1"/>
        <end position="20"/>
    </location>
</feature>
<keyword evidence="1" id="KW-0732">Signal</keyword>
<evidence type="ECO:0000313" key="3">
    <source>
        <dbReference type="Proteomes" id="UP000639403"/>
    </source>
</evidence>
<accession>A0A8H7NUZ6</accession>